<dbReference type="Proteomes" id="UP000887577">
    <property type="component" value="Unplaced"/>
</dbReference>
<name>A0A914YVQ4_9BILA</name>
<keyword evidence="1" id="KW-1185">Reference proteome</keyword>
<sequence length="165" mass="16700">MRWNKNGYTVTVRINLFAVGDGGGDLCTADPGSSHADIACFVVDTLAGVICRSTVTAGITGNAGVDNHRGGRGIVDCPAGDCGAVAWAEMAAERKRISAVDLSSSIERKMAVAAGHCAGFAGLQPLAMPELAAVALRRACAGNGDAGDCCLVAVGRGCGNYSRAR</sequence>
<dbReference type="AlphaFoldDB" id="A0A914YVQ4"/>
<protein>
    <submittedName>
        <fullName evidence="2">Uncharacterized protein</fullName>
    </submittedName>
</protein>
<organism evidence="1 2">
    <name type="scientific">Panagrolaimus superbus</name>
    <dbReference type="NCBI Taxonomy" id="310955"/>
    <lineage>
        <taxon>Eukaryota</taxon>
        <taxon>Metazoa</taxon>
        <taxon>Ecdysozoa</taxon>
        <taxon>Nematoda</taxon>
        <taxon>Chromadorea</taxon>
        <taxon>Rhabditida</taxon>
        <taxon>Tylenchina</taxon>
        <taxon>Panagrolaimomorpha</taxon>
        <taxon>Panagrolaimoidea</taxon>
        <taxon>Panagrolaimidae</taxon>
        <taxon>Panagrolaimus</taxon>
    </lineage>
</organism>
<evidence type="ECO:0000313" key="2">
    <source>
        <dbReference type="WBParaSite" id="PSU_v2.g2160.t1"/>
    </source>
</evidence>
<evidence type="ECO:0000313" key="1">
    <source>
        <dbReference type="Proteomes" id="UP000887577"/>
    </source>
</evidence>
<accession>A0A914YVQ4</accession>
<dbReference type="WBParaSite" id="PSU_v2.g2160.t1">
    <property type="protein sequence ID" value="PSU_v2.g2160.t1"/>
    <property type="gene ID" value="PSU_v2.g2160"/>
</dbReference>
<proteinExistence type="predicted"/>
<reference evidence="2" key="1">
    <citation type="submission" date="2022-11" db="UniProtKB">
        <authorList>
            <consortium name="WormBaseParasite"/>
        </authorList>
    </citation>
    <scope>IDENTIFICATION</scope>
</reference>